<evidence type="ECO:0000313" key="1">
    <source>
        <dbReference type="EMBL" id="MCD9561274.1"/>
    </source>
</evidence>
<name>A0ABS8UT96_DATST</name>
<sequence>PGTWVMEEVTSLQKSDDRHLGHHLFDGGFDNRQSSNGLLLALSSSGSLFGE</sequence>
<organism evidence="1 2">
    <name type="scientific">Datura stramonium</name>
    <name type="common">Jimsonweed</name>
    <name type="synonym">Common thornapple</name>
    <dbReference type="NCBI Taxonomy" id="4076"/>
    <lineage>
        <taxon>Eukaryota</taxon>
        <taxon>Viridiplantae</taxon>
        <taxon>Streptophyta</taxon>
        <taxon>Embryophyta</taxon>
        <taxon>Tracheophyta</taxon>
        <taxon>Spermatophyta</taxon>
        <taxon>Magnoliopsida</taxon>
        <taxon>eudicotyledons</taxon>
        <taxon>Gunneridae</taxon>
        <taxon>Pentapetalae</taxon>
        <taxon>asterids</taxon>
        <taxon>lamiids</taxon>
        <taxon>Solanales</taxon>
        <taxon>Solanaceae</taxon>
        <taxon>Solanoideae</taxon>
        <taxon>Datureae</taxon>
        <taxon>Datura</taxon>
    </lineage>
</organism>
<dbReference type="EMBL" id="JACEIK010002451">
    <property type="protein sequence ID" value="MCD9561274.1"/>
    <property type="molecule type" value="Genomic_DNA"/>
</dbReference>
<accession>A0ABS8UT96</accession>
<comment type="caution">
    <text evidence="1">The sequence shown here is derived from an EMBL/GenBank/DDBJ whole genome shotgun (WGS) entry which is preliminary data.</text>
</comment>
<proteinExistence type="predicted"/>
<gene>
    <name evidence="1" type="ORF">HAX54_020304</name>
</gene>
<feature type="non-terminal residue" evidence="1">
    <location>
        <position position="1"/>
    </location>
</feature>
<reference evidence="1 2" key="1">
    <citation type="journal article" date="2021" name="BMC Genomics">
        <title>Datura genome reveals duplications of psychoactive alkaloid biosynthetic genes and high mutation rate following tissue culture.</title>
        <authorList>
            <person name="Rajewski A."/>
            <person name="Carter-House D."/>
            <person name="Stajich J."/>
            <person name="Litt A."/>
        </authorList>
    </citation>
    <scope>NUCLEOTIDE SEQUENCE [LARGE SCALE GENOMIC DNA]</scope>
    <source>
        <strain evidence="1">AR-01</strain>
    </source>
</reference>
<dbReference type="Proteomes" id="UP000823775">
    <property type="component" value="Unassembled WGS sequence"/>
</dbReference>
<evidence type="ECO:0000313" key="2">
    <source>
        <dbReference type="Proteomes" id="UP000823775"/>
    </source>
</evidence>
<protein>
    <submittedName>
        <fullName evidence="1">Uncharacterized protein</fullName>
    </submittedName>
</protein>
<keyword evidence="2" id="KW-1185">Reference proteome</keyword>